<gene>
    <name evidence="1" type="ORF">FHS94_003535</name>
</gene>
<evidence type="ECO:0000313" key="1">
    <source>
        <dbReference type="EMBL" id="MBB5716663.1"/>
    </source>
</evidence>
<dbReference type="AlphaFoldDB" id="A0A7W9EXL4"/>
<reference evidence="1 2" key="1">
    <citation type="submission" date="2020-08" db="EMBL/GenBank/DDBJ databases">
        <title>Genomic Encyclopedia of Type Strains, Phase IV (KMG-IV): sequencing the most valuable type-strain genomes for metagenomic binning, comparative biology and taxonomic classification.</title>
        <authorList>
            <person name="Goeker M."/>
        </authorList>
    </citation>
    <scope>NUCLEOTIDE SEQUENCE [LARGE SCALE GENOMIC DNA]</scope>
    <source>
        <strain evidence="1 2">DSM 100044</strain>
    </source>
</reference>
<organism evidence="1 2">
    <name type="scientific">Sphingomonas aerophila</name>
    <dbReference type="NCBI Taxonomy" id="1344948"/>
    <lineage>
        <taxon>Bacteria</taxon>
        <taxon>Pseudomonadati</taxon>
        <taxon>Pseudomonadota</taxon>
        <taxon>Alphaproteobacteria</taxon>
        <taxon>Sphingomonadales</taxon>
        <taxon>Sphingomonadaceae</taxon>
        <taxon>Sphingomonas</taxon>
    </lineage>
</organism>
<comment type="caution">
    <text evidence="1">The sequence shown here is derived from an EMBL/GenBank/DDBJ whole genome shotgun (WGS) entry which is preliminary data.</text>
</comment>
<dbReference type="EMBL" id="JACIJK010000013">
    <property type="protein sequence ID" value="MBB5716663.1"/>
    <property type="molecule type" value="Genomic_DNA"/>
</dbReference>
<accession>A0A7W9EXL4</accession>
<name>A0A7W9EXL4_9SPHN</name>
<dbReference type="Proteomes" id="UP000546200">
    <property type="component" value="Unassembled WGS sequence"/>
</dbReference>
<evidence type="ECO:0000313" key="2">
    <source>
        <dbReference type="Proteomes" id="UP000546200"/>
    </source>
</evidence>
<sequence length="305" mass="33261">MTGSALQSAVIRDLAAEVPTEVTEVARTLAARLGGVAVLFYGSVLRTRQLGDILDFYVLTDRDGGFASRYLWPDVSFQEIPAGGRVIRAKVATMTLATFERATTGVSIDTTVWVRFAQPSALVWALGPDEQARVTRAVAAAATTAASFAAALGPRQGRPADYWQALLRETYRAELRVEAPGRELQVLAHAPERYDQLLPLAWDAAGIPFHRGSEGVAPRLSFGRCRRLAQAWLTRAAMGKALNIARLVKAAFTFEGAARYGLWKIQRHTGVHIALTPWRERHPVLAGPGVLWRVLRAQNAAARNA</sequence>
<keyword evidence="2" id="KW-1185">Reference proteome</keyword>
<protein>
    <submittedName>
        <fullName evidence="1">Uncharacterized protein</fullName>
    </submittedName>
</protein>
<proteinExistence type="predicted"/>
<dbReference type="RefSeq" id="WP_184060135.1">
    <property type="nucleotide sequence ID" value="NZ_JACIJK010000013.1"/>
</dbReference>